<keyword evidence="6 9" id="KW-1133">Transmembrane helix</keyword>
<feature type="transmembrane region" description="Helical" evidence="9">
    <location>
        <begin position="141"/>
        <end position="159"/>
    </location>
</feature>
<comment type="similarity">
    <text evidence="2">Belongs to the major facilitator superfamily. TCR/Tet family.</text>
</comment>
<dbReference type="InterPro" id="IPR036259">
    <property type="entry name" value="MFS_trans_sf"/>
</dbReference>
<evidence type="ECO:0000256" key="6">
    <source>
        <dbReference type="ARBA" id="ARBA00022989"/>
    </source>
</evidence>
<comment type="subcellular location">
    <subcellularLocation>
        <location evidence="1">Cell membrane</location>
        <topology evidence="1">Multi-pass membrane protein</topology>
    </subcellularLocation>
</comment>
<evidence type="ECO:0000256" key="7">
    <source>
        <dbReference type="ARBA" id="ARBA00023136"/>
    </source>
</evidence>
<dbReference type="InterPro" id="IPR020846">
    <property type="entry name" value="MFS_dom"/>
</dbReference>
<dbReference type="SUPFAM" id="SSF103473">
    <property type="entry name" value="MFS general substrate transporter"/>
    <property type="match status" value="1"/>
</dbReference>
<dbReference type="PATRIC" id="fig|1079994.3.peg.2269"/>
<feature type="transmembrane region" description="Helical" evidence="9">
    <location>
        <begin position="52"/>
        <end position="71"/>
    </location>
</feature>
<feature type="transmembrane region" description="Helical" evidence="9">
    <location>
        <begin position="108"/>
        <end position="129"/>
    </location>
</feature>
<protein>
    <submittedName>
        <fullName evidence="11">MFS transporter</fullName>
    </submittedName>
</protein>
<feature type="compositionally biased region" description="Low complexity" evidence="8">
    <location>
        <begin position="528"/>
        <end position="569"/>
    </location>
</feature>
<evidence type="ECO:0000256" key="3">
    <source>
        <dbReference type="ARBA" id="ARBA00022448"/>
    </source>
</evidence>
<keyword evidence="4" id="KW-1003">Cell membrane</keyword>
<dbReference type="GO" id="GO:0022857">
    <property type="term" value="F:transmembrane transporter activity"/>
    <property type="evidence" value="ECO:0007669"/>
    <property type="project" value="InterPro"/>
</dbReference>
<feature type="transmembrane region" description="Helical" evidence="9">
    <location>
        <begin position="363"/>
        <end position="388"/>
    </location>
</feature>
<evidence type="ECO:0000256" key="2">
    <source>
        <dbReference type="ARBA" id="ARBA00007520"/>
    </source>
</evidence>
<dbReference type="NCBIfam" id="TIGR00711">
    <property type="entry name" value="efflux_EmrB"/>
    <property type="match status" value="1"/>
</dbReference>
<feature type="transmembrane region" description="Helical" evidence="9">
    <location>
        <begin position="305"/>
        <end position="331"/>
    </location>
</feature>
<keyword evidence="12" id="KW-1185">Reference proteome</keyword>
<keyword evidence="5 9" id="KW-0812">Transmembrane</keyword>
<feature type="transmembrane region" description="Helical" evidence="9">
    <location>
        <begin position="272"/>
        <end position="293"/>
    </location>
</feature>
<gene>
    <name evidence="11" type="ORF">NS354_09960</name>
</gene>
<feature type="transmembrane region" description="Helical" evidence="9">
    <location>
        <begin position="409"/>
        <end position="428"/>
    </location>
</feature>
<dbReference type="PANTHER" id="PTHR23501:SF197">
    <property type="entry name" value="COMD"/>
    <property type="match status" value="1"/>
</dbReference>
<proteinExistence type="inferred from homology"/>
<dbReference type="InterPro" id="IPR011701">
    <property type="entry name" value="MFS"/>
</dbReference>
<dbReference type="GO" id="GO:0005886">
    <property type="term" value="C:plasma membrane"/>
    <property type="evidence" value="ECO:0007669"/>
    <property type="project" value="UniProtKB-SubCell"/>
</dbReference>
<keyword evidence="7 9" id="KW-0472">Membrane</keyword>
<dbReference type="Gene3D" id="1.20.1720.10">
    <property type="entry name" value="Multidrug resistance protein D"/>
    <property type="match status" value="1"/>
</dbReference>
<dbReference type="FunFam" id="1.20.1720.10:FF:000004">
    <property type="entry name" value="EmrB/QacA family drug resistance transporter"/>
    <property type="match status" value="1"/>
</dbReference>
<feature type="transmembrane region" description="Helical" evidence="9">
    <location>
        <begin position="338"/>
        <end position="357"/>
    </location>
</feature>
<dbReference type="Pfam" id="PF07690">
    <property type="entry name" value="MFS_1"/>
    <property type="match status" value="1"/>
</dbReference>
<feature type="domain" description="Major facilitator superfamily (MFS) profile" evidence="10">
    <location>
        <begin position="18"/>
        <end position="502"/>
    </location>
</feature>
<evidence type="ECO:0000256" key="8">
    <source>
        <dbReference type="SAM" id="MobiDB-lite"/>
    </source>
</evidence>
<evidence type="ECO:0000256" key="9">
    <source>
        <dbReference type="SAM" id="Phobius"/>
    </source>
</evidence>
<sequence length="569" mass="58635">MTAPATPFLLTQRRIWIIFGALIAGMLLSSLDQTIVSTAMPTIVGELGGVEHQVWITTAYLLATTIVMPIYGKFGDVLGRRGLFLLAIALFTLASVGCAFATDFWGFVVFRAMQGLGGGGLMILSQAIIADIVPANERGKYMGPLGAVFGLSAVAGPLLGGYFVDHLTWQWAFYINIPVGIAAFIIGLVALKLPTKRATQPIDVLGVVFLSAATTCLIFFTDFGGDAEYGWGSLATWLWGAGLVVAAAAFILTEARAKDPIIPLGLFRNPIFVNATAIGLVLGVGMFAAIGFIPTFLQMSSGTSAAASGLLMIPMMVGLMGTSIASGIAISKTGAYKIYPIVGTIVTGLAMTAMTTLAATTPVWLICVYLFFFGAGLGLIMQVVVLVVQNAVPAAQIGTATSTNNYFREVGASLGTAVFGTIFTTRLAENLTEVFTRAGASPADAAAATSTIDPATLNALPDDVRDGIVTAYADALAPVFWYLIPFIAIALVLSLVLKQIPLSDQAGLVARGEAISGEEAERLEAELRGTAAGSATGSAAPASPAASSSPAAASSSPPAASSSPPAQTP</sequence>
<dbReference type="RefSeq" id="WP_058594347.1">
    <property type="nucleotide sequence ID" value="NZ_LDRK01000072.1"/>
</dbReference>
<feature type="transmembrane region" description="Helical" evidence="9">
    <location>
        <begin position="229"/>
        <end position="252"/>
    </location>
</feature>
<evidence type="ECO:0000256" key="5">
    <source>
        <dbReference type="ARBA" id="ARBA00022692"/>
    </source>
</evidence>
<name>A0A147EJD3_9MICO</name>
<feature type="transmembrane region" description="Helical" evidence="9">
    <location>
        <begin position="83"/>
        <end position="102"/>
    </location>
</feature>
<accession>A0A147EJD3</accession>
<dbReference type="Gene3D" id="1.20.1250.20">
    <property type="entry name" value="MFS general substrate transporter like domains"/>
    <property type="match status" value="1"/>
</dbReference>
<feature type="transmembrane region" description="Helical" evidence="9">
    <location>
        <begin position="203"/>
        <end position="223"/>
    </location>
</feature>
<dbReference type="AlphaFoldDB" id="A0A147EJD3"/>
<evidence type="ECO:0000259" key="10">
    <source>
        <dbReference type="PROSITE" id="PS50850"/>
    </source>
</evidence>
<evidence type="ECO:0000313" key="11">
    <source>
        <dbReference type="EMBL" id="KTR84573.1"/>
    </source>
</evidence>
<feature type="transmembrane region" description="Helical" evidence="9">
    <location>
        <begin position="479"/>
        <end position="497"/>
    </location>
</feature>
<dbReference type="EMBL" id="LDRK01000072">
    <property type="protein sequence ID" value="KTR84573.1"/>
    <property type="molecule type" value="Genomic_DNA"/>
</dbReference>
<feature type="transmembrane region" description="Helical" evidence="9">
    <location>
        <begin position="15"/>
        <end position="32"/>
    </location>
</feature>
<evidence type="ECO:0000313" key="12">
    <source>
        <dbReference type="Proteomes" id="UP000070810"/>
    </source>
</evidence>
<dbReference type="PANTHER" id="PTHR23501">
    <property type="entry name" value="MAJOR FACILITATOR SUPERFAMILY"/>
    <property type="match status" value="1"/>
</dbReference>
<comment type="caution">
    <text evidence="11">The sequence shown here is derived from an EMBL/GenBank/DDBJ whole genome shotgun (WGS) entry which is preliminary data.</text>
</comment>
<reference evidence="11 12" key="1">
    <citation type="journal article" date="2016" name="Front. Microbiol.">
        <title>Genomic Resource of Rice Seed Associated Bacteria.</title>
        <authorList>
            <person name="Midha S."/>
            <person name="Bansal K."/>
            <person name="Sharma S."/>
            <person name="Kumar N."/>
            <person name="Patil P.P."/>
            <person name="Chaudhry V."/>
            <person name="Patil P.B."/>
        </authorList>
    </citation>
    <scope>NUCLEOTIDE SEQUENCE [LARGE SCALE GENOMIC DNA]</scope>
    <source>
        <strain evidence="11 12">NS354</strain>
    </source>
</reference>
<keyword evidence="3" id="KW-0813">Transport</keyword>
<feature type="region of interest" description="Disordered" evidence="8">
    <location>
        <begin position="525"/>
        <end position="569"/>
    </location>
</feature>
<evidence type="ECO:0000256" key="4">
    <source>
        <dbReference type="ARBA" id="ARBA00022475"/>
    </source>
</evidence>
<feature type="transmembrane region" description="Helical" evidence="9">
    <location>
        <begin position="171"/>
        <end position="191"/>
    </location>
</feature>
<evidence type="ECO:0000256" key="1">
    <source>
        <dbReference type="ARBA" id="ARBA00004651"/>
    </source>
</evidence>
<dbReference type="CDD" id="cd17502">
    <property type="entry name" value="MFS_Azr1_MDR_like"/>
    <property type="match status" value="1"/>
</dbReference>
<dbReference type="PRINTS" id="PR01036">
    <property type="entry name" value="TCRTETB"/>
</dbReference>
<dbReference type="PROSITE" id="PS50850">
    <property type="entry name" value="MFS"/>
    <property type="match status" value="1"/>
</dbReference>
<dbReference type="OrthoDB" id="7375466at2"/>
<organism evidence="11 12">
    <name type="scientific">Leucobacter chromiiresistens</name>
    <dbReference type="NCBI Taxonomy" id="1079994"/>
    <lineage>
        <taxon>Bacteria</taxon>
        <taxon>Bacillati</taxon>
        <taxon>Actinomycetota</taxon>
        <taxon>Actinomycetes</taxon>
        <taxon>Micrococcales</taxon>
        <taxon>Microbacteriaceae</taxon>
        <taxon>Leucobacter</taxon>
    </lineage>
</organism>
<dbReference type="Proteomes" id="UP000070810">
    <property type="component" value="Unassembled WGS sequence"/>
</dbReference>
<dbReference type="InterPro" id="IPR004638">
    <property type="entry name" value="EmrB-like"/>
</dbReference>